<dbReference type="InterPro" id="IPR050355">
    <property type="entry name" value="RCF1"/>
</dbReference>
<keyword evidence="8" id="KW-1185">Reference proteome</keyword>
<proteinExistence type="predicted"/>
<accession>A0AA35L4R7</accession>
<keyword evidence="2 5" id="KW-0812">Transmembrane</keyword>
<dbReference type="Pfam" id="PF04588">
    <property type="entry name" value="HIG_1_N"/>
    <property type="match status" value="1"/>
</dbReference>
<feature type="domain" description="HIG1" evidence="6">
    <location>
        <begin position="48"/>
        <end position="140"/>
    </location>
</feature>
<dbReference type="GO" id="GO:0043066">
    <property type="term" value="P:negative regulation of apoptotic process"/>
    <property type="evidence" value="ECO:0007669"/>
    <property type="project" value="TreeGrafter"/>
</dbReference>
<dbReference type="Gene3D" id="6.10.140.1320">
    <property type="match status" value="1"/>
</dbReference>
<comment type="subcellular location">
    <subcellularLocation>
        <location evidence="1">Mitochondrion membrane</location>
    </subcellularLocation>
</comment>
<dbReference type="InterPro" id="IPR007667">
    <property type="entry name" value="Hypoxia_induced_domain"/>
</dbReference>
<keyword evidence="3 5" id="KW-1133">Transmembrane helix</keyword>
<evidence type="ECO:0000259" key="6">
    <source>
        <dbReference type="PROSITE" id="PS51503"/>
    </source>
</evidence>
<dbReference type="EMBL" id="OX395137">
    <property type="protein sequence ID" value="CAI5789183.1"/>
    <property type="molecule type" value="Genomic_DNA"/>
</dbReference>
<dbReference type="AlphaFoldDB" id="A0AA35L4R7"/>
<dbReference type="PROSITE" id="PS51503">
    <property type="entry name" value="HIG1"/>
    <property type="match status" value="1"/>
</dbReference>
<name>A0AA35L4R7_9SAUR</name>
<evidence type="ECO:0000313" key="7">
    <source>
        <dbReference type="EMBL" id="CAI5789183.1"/>
    </source>
</evidence>
<feature type="transmembrane region" description="Helical" evidence="5">
    <location>
        <begin position="113"/>
        <end position="131"/>
    </location>
</feature>
<evidence type="ECO:0000313" key="8">
    <source>
        <dbReference type="Proteomes" id="UP001178461"/>
    </source>
</evidence>
<evidence type="ECO:0000256" key="5">
    <source>
        <dbReference type="SAM" id="Phobius"/>
    </source>
</evidence>
<dbReference type="GO" id="GO:0097250">
    <property type="term" value="P:mitochondrial respirasome assembly"/>
    <property type="evidence" value="ECO:0007669"/>
    <property type="project" value="TreeGrafter"/>
</dbReference>
<evidence type="ECO:0000256" key="4">
    <source>
        <dbReference type="ARBA" id="ARBA00023136"/>
    </source>
</evidence>
<keyword evidence="4 5" id="KW-0472">Membrane</keyword>
<feature type="transmembrane region" description="Helical" evidence="5">
    <location>
        <begin position="76"/>
        <end position="93"/>
    </location>
</feature>
<dbReference type="GO" id="GO:0031966">
    <property type="term" value="C:mitochondrial membrane"/>
    <property type="evidence" value="ECO:0007669"/>
    <property type="project" value="UniProtKB-SubCell"/>
</dbReference>
<sequence>MRSDVHSALHMIAPGAPSSEHRDGCWGCVHVDLLLNPRKTALQVSMASGSENPLSSYETDDSQTSKLIRKSRESPFVPIGISGFAAVVAYGLYKLKHRGDTKMSVHLIHMRVAAQGFVVGAMTCGIIYSMYQEYWVKPKP</sequence>
<dbReference type="PANTHER" id="PTHR12297:SF5">
    <property type="entry name" value="HIG1 DOMAIN FAMILY MEMBER 1A, MITOCHONDRIAL"/>
    <property type="match status" value="1"/>
</dbReference>
<evidence type="ECO:0000256" key="2">
    <source>
        <dbReference type="ARBA" id="ARBA00022692"/>
    </source>
</evidence>
<protein>
    <submittedName>
        <fullName evidence="7">HIG1 domain-containing protein</fullName>
    </submittedName>
</protein>
<dbReference type="Proteomes" id="UP001178461">
    <property type="component" value="Chromosome 12"/>
</dbReference>
<dbReference type="PANTHER" id="PTHR12297">
    <property type="entry name" value="HYPOXIA-INDUCBILE GENE 1 HIG1 -RELATED"/>
    <property type="match status" value="1"/>
</dbReference>
<evidence type="ECO:0000256" key="1">
    <source>
        <dbReference type="ARBA" id="ARBA00004325"/>
    </source>
</evidence>
<reference evidence="7" key="1">
    <citation type="submission" date="2022-12" db="EMBL/GenBank/DDBJ databases">
        <authorList>
            <person name="Alioto T."/>
            <person name="Alioto T."/>
            <person name="Gomez Garrido J."/>
        </authorList>
    </citation>
    <scope>NUCLEOTIDE SEQUENCE</scope>
</reference>
<evidence type="ECO:0000256" key="3">
    <source>
        <dbReference type="ARBA" id="ARBA00022989"/>
    </source>
</evidence>
<organism evidence="7 8">
    <name type="scientific">Podarcis lilfordi</name>
    <name type="common">Lilford's wall lizard</name>
    <dbReference type="NCBI Taxonomy" id="74358"/>
    <lineage>
        <taxon>Eukaryota</taxon>
        <taxon>Metazoa</taxon>
        <taxon>Chordata</taxon>
        <taxon>Craniata</taxon>
        <taxon>Vertebrata</taxon>
        <taxon>Euteleostomi</taxon>
        <taxon>Lepidosauria</taxon>
        <taxon>Squamata</taxon>
        <taxon>Bifurcata</taxon>
        <taxon>Unidentata</taxon>
        <taxon>Episquamata</taxon>
        <taxon>Laterata</taxon>
        <taxon>Lacertibaenia</taxon>
        <taxon>Lacertidae</taxon>
        <taxon>Podarcis</taxon>
    </lineage>
</organism>
<gene>
    <name evidence="7" type="ORF">PODLI_1B039859</name>
</gene>